<name>A0A0N4YWG4_NIPBR</name>
<dbReference type="InterPro" id="IPR027417">
    <property type="entry name" value="P-loop_NTPase"/>
</dbReference>
<protein>
    <submittedName>
        <fullName evidence="4">ABC transporter domain-containing protein</fullName>
    </submittedName>
</protein>
<sequence>MVNCRSIVFQYEKIYYVIPPYNLLGALTKELMRLYNMKEPPFLLGLFSAPDISESFEAFLLHGSSWFAIVLLYDSCIYFEVCRCIFRRGYTERSSIEDGDDVVEERQFVAEQAPNLILAVRNLTKYYWRKCVLKKTTYGVRDSDCFGLVGASGSGKTTTFDIICGLNYPSSGSALIENRVVRCIPNIGPKKFQSPPAGIRMLAGWETGI</sequence>
<dbReference type="AlphaFoldDB" id="A0A0N4YWG4"/>
<dbReference type="PANTHER" id="PTHR19229">
    <property type="entry name" value="ATP-BINDING CASSETTE TRANSPORTER SUBFAMILY A ABCA"/>
    <property type="match status" value="1"/>
</dbReference>
<dbReference type="PANTHER" id="PTHR19229:SF250">
    <property type="entry name" value="ABC TRANSPORTER DOMAIN-CONTAINING PROTEIN-RELATED"/>
    <property type="match status" value="1"/>
</dbReference>
<organism evidence="4">
    <name type="scientific">Nippostrongylus brasiliensis</name>
    <name type="common">Rat hookworm</name>
    <dbReference type="NCBI Taxonomy" id="27835"/>
    <lineage>
        <taxon>Eukaryota</taxon>
        <taxon>Metazoa</taxon>
        <taxon>Ecdysozoa</taxon>
        <taxon>Nematoda</taxon>
        <taxon>Chromadorea</taxon>
        <taxon>Rhabditida</taxon>
        <taxon>Rhabditina</taxon>
        <taxon>Rhabditomorpha</taxon>
        <taxon>Strongyloidea</taxon>
        <taxon>Heligmosomidae</taxon>
        <taxon>Nippostrongylus</taxon>
    </lineage>
</organism>
<reference evidence="4" key="1">
    <citation type="submission" date="2017-02" db="UniProtKB">
        <authorList>
            <consortium name="WormBaseParasite"/>
        </authorList>
    </citation>
    <scope>IDENTIFICATION</scope>
</reference>
<dbReference type="Pfam" id="PF00005">
    <property type="entry name" value="ABC_tran"/>
    <property type="match status" value="1"/>
</dbReference>
<dbReference type="InterPro" id="IPR003439">
    <property type="entry name" value="ABC_transporter-like_ATP-bd"/>
</dbReference>
<dbReference type="WBParaSite" id="NBR_0002158601-mRNA-1">
    <property type="protein sequence ID" value="NBR_0002158601-mRNA-1"/>
    <property type="gene ID" value="NBR_0002158601"/>
</dbReference>
<evidence type="ECO:0000313" key="4">
    <source>
        <dbReference type="WBParaSite" id="NBR_0002158601-mRNA-1"/>
    </source>
</evidence>
<dbReference type="SUPFAM" id="SSF52540">
    <property type="entry name" value="P-loop containing nucleoside triphosphate hydrolases"/>
    <property type="match status" value="1"/>
</dbReference>
<dbReference type="GO" id="GO:0005319">
    <property type="term" value="F:lipid transporter activity"/>
    <property type="evidence" value="ECO:0007669"/>
    <property type="project" value="TreeGrafter"/>
</dbReference>
<dbReference type="EMBL" id="UYSL01026556">
    <property type="protein sequence ID" value="VDL85621.1"/>
    <property type="molecule type" value="Genomic_DNA"/>
</dbReference>
<dbReference type="GO" id="GO:0016887">
    <property type="term" value="F:ATP hydrolysis activity"/>
    <property type="evidence" value="ECO:0007669"/>
    <property type="project" value="InterPro"/>
</dbReference>
<dbReference type="GO" id="GO:0005524">
    <property type="term" value="F:ATP binding"/>
    <property type="evidence" value="ECO:0007669"/>
    <property type="project" value="InterPro"/>
</dbReference>
<proteinExistence type="predicted"/>
<dbReference type="GO" id="GO:0140359">
    <property type="term" value="F:ABC-type transporter activity"/>
    <property type="evidence" value="ECO:0007669"/>
    <property type="project" value="InterPro"/>
</dbReference>
<dbReference type="InterPro" id="IPR026082">
    <property type="entry name" value="ABCA"/>
</dbReference>
<dbReference type="GO" id="GO:0016020">
    <property type="term" value="C:membrane"/>
    <property type="evidence" value="ECO:0007669"/>
    <property type="project" value="InterPro"/>
</dbReference>
<feature type="domain" description="ABC transporter" evidence="1">
    <location>
        <begin position="134"/>
        <end position="183"/>
    </location>
</feature>
<evidence type="ECO:0000313" key="3">
    <source>
        <dbReference type="Proteomes" id="UP000271162"/>
    </source>
</evidence>
<gene>
    <name evidence="2" type="ORF">NBR_LOCUS21587</name>
</gene>
<evidence type="ECO:0000259" key="1">
    <source>
        <dbReference type="Pfam" id="PF00005"/>
    </source>
</evidence>
<dbReference type="STRING" id="27835.A0A0N4YWG4"/>
<dbReference type="Proteomes" id="UP000271162">
    <property type="component" value="Unassembled WGS sequence"/>
</dbReference>
<evidence type="ECO:0000313" key="2">
    <source>
        <dbReference type="EMBL" id="VDL85621.1"/>
    </source>
</evidence>
<dbReference type="Gene3D" id="3.40.50.300">
    <property type="entry name" value="P-loop containing nucleotide triphosphate hydrolases"/>
    <property type="match status" value="1"/>
</dbReference>
<reference evidence="2 3" key="2">
    <citation type="submission" date="2018-11" db="EMBL/GenBank/DDBJ databases">
        <authorList>
            <consortium name="Pathogen Informatics"/>
        </authorList>
    </citation>
    <scope>NUCLEOTIDE SEQUENCE [LARGE SCALE GENOMIC DNA]</scope>
</reference>
<keyword evidence="3" id="KW-1185">Reference proteome</keyword>
<accession>A0A0N4YWG4</accession>